<dbReference type="EMBL" id="JARFID010000003">
    <property type="protein sequence ID" value="MDE8693225.1"/>
    <property type="molecule type" value="Genomic_DNA"/>
</dbReference>
<feature type="chain" id="PRO_5043330700" evidence="1">
    <location>
        <begin position="21"/>
        <end position="364"/>
    </location>
</feature>
<keyword evidence="2" id="KW-0449">Lipoprotein</keyword>
<name>A0AAW6LUB0_9BACE</name>
<organism evidence="2 3">
    <name type="scientific">Bacteroides cellulosilyticus</name>
    <dbReference type="NCBI Taxonomy" id="246787"/>
    <lineage>
        <taxon>Bacteria</taxon>
        <taxon>Pseudomonadati</taxon>
        <taxon>Bacteroidota</taxon>
        <taxon>Bacteroidia</taxon>
        <taxon>Bacteroidales</taxon>
        <taxon>Bacteroidaceae</taxon>
        <taxon>Bacteroides</taxon>
    </lineage>
</organism>
<evidence type="ECO:0000313" key="2">
    <source>
        <dbReference type="EMBL" id="MDE8693225.1"/>
    </source>
</evidence>
<evidence type="ECO:0000256" key="1">
    <source>
        <dbReference type="SAM" id="SignalP"/>
    </source>
</evidence>
<keyword evidence="1" id="KW-0732">Signal</keyword>
<dbReference type="Proteomes" id="UP001221924">
    <property type="component" value="Unassembled WGS sequence"/>
</dbReference>
<feature type="signal peptide" evidence="1">
    <location>
        <begin position="1"/>
        <end position="20"/>
    </location>
</feature>
<dbReference type="AlphaFoldDB" id="A0AAW6LUB0"/>
<dbReference type="Pfam" id="PF15869">
    <property type="entry name" value="TolB_like"/>
    <property type="match status" value="1"/>
</dbReference>
<evidence type="ECO:0000313" key="3">
    <source>
        <dbReference type="Proteomes" id="UP001221924"/>
    </source>
</evidence>
<sequence>MKTCTNILLIVLLVSACASAPEKGIPYNDFPVTEQLSGQTVPLDTAIFRFPYRIRVQGDTVAILDLHASEHFIQLFHYPDFSYIASLGRHGDSPEDMLSAENLRWDGNSLWTLDANKSQLTRYGLSLSGDSLLREEVVSLDKEILRALDFVVYDDSTFIVPDYSGESRFCWVNRKGKLLRKMGEIPSANEEALMQARPALAQAWRSFIDYNPRNGVLAAVTQLGEVLEIYNLKDSTHVVRIGPHGEPKFKVAEGYGIPTGIMGFCDVQVTDSAIYAVFQGRTFKEIAEAARRGDMTDGGRYVYVFSLMGETLRKYELDHVIYGMFVDEQCRTIVATDVNRDEPISEYDMSRCNKKWYKEGSYYR</sequence>
<proteinExistence type="predicted"/>
<accession>A0AAW6LUB0</accession>
<comment type="caution">
    <text evidence="2">The sequence shown here is derived from an EMBL/GenBank/DDBJ whole genome shotgun (WGS) entry which is preliminary data.</text>
</comment>
<protein>
    <submittedName>
        <fullName evidence="2">BF3164 family lipoprotein</fullName>
    </submittedName>
</protein>
<dbReference type="RefSeq" id="WP_240053469.1">
    <property type="nucleotide sequence ID" value="NZ_JANFZY010000001.1"/>
</dbReference>
<gene>
    <name evidence="2" type="ORF">PZH42_03840</name>
</gene>
<dbReference type="InterPro" id="IPR011044">
    <property type="entry name" value="Quino_amine_DH_bsu"/>
</dbReference>
<reference evidence="2" key="1">
    <citation type="submission" date="2023-03" db="EMBL/GenBank/DDBJ databases">
        <title>DFI Biobank Strains.</title>
        <authorList>
            <person name="Mostad J."/>
            <person name="Paddock L."/>
            <person name="Medina S."/>
            <person name="Waligurski E."/>
            <person name="Barat B."/>
            <person name="Smith R."/>
            <person name="Burgo V."/>
            <person name="Metcalfe C."/>
            <person name="Woodson C."/>
            <person name="Sundararajan A."/>
            <person name="Ramaswamy R."/>
            <person name="Lin H."/>
            <person name="Pamer E.G."/>
        </authorList>
    </citation>
    <scope>NUCLEOTIDE SEQUENCE</scope>
    <source>
        <strain evidence="2">DFI.9.5</strain>
    </source>
</reference>
<dbReference type="PROSITE" id="PS51257">
    <property type="entry name" value="PROKAR_LIPOPROTEIN"/>
    <property type="match status" value="1"/>
</dbReference>
<dbReference type="SUPFAM" id="SSF50969">
    <property type="entry name" value="YVTN repeat-like/Quinoprotein amine dehydrogenase"/>
    <property type="match status" value="1"/>
</dbReference>